<feature type="transmembrane region" description="Helical" evidence="1">
    <location>
        <begin position="216"/>
        <end position="235"/>
    </location>
</feature>
<dbReference type="AlphaFoldDB" id="A0A9Q9CAQ5"/>
<evidence type="ECO:0000256" key="1">
    <source>
        <dbReference type="SAM" id="Phobius"/>
    </source>
</evidence>
<accession>A0A9Q9CAQ5</accession>
<feature type="transmembrane region" description="Helical" evidence="1">
    <location>
        <begin position="177"/>
        <end position="196"/>
    </location>
</feature>
<feature type="transmembrane region" description="Helical" evidence="1">
    <location>
        <begin position="117"/>
        <end position="140"/>
    </location>
</feature>
<organism evidence="2 3">
    <name type="scientific">Encephalitozoon hellem</name>
    <name type="common">Microsporidian parasite</name>
    <dbReference type="NCBI Taxonomy" id="27973"/>
    <lineage>
        <taxon>Eukaryota</taxon>
        <taxon>Fungi</taxon>
        <taxon>Fungi incertae sedis</taxon>
        <taxon>Microsporidia</taxon>
        <taxon>Unikaryonidae</taxon>
        <taxon>Encephalitozoon</taxon>
    </lineage>
</organism>
<feature type="transmembrane region" description="Helical" evidence="1">
    <location>
        <begin position="41"/>
        <end position="60"/>
    </location>
</feature>
<proteinExistence type="predicted"/>
<keyword evidence="1" id="KW-0472">Membrane</keyword>
<feature type="transmembrane region" description="Helical" evidence="1">
    <location>
        <begin position="152"/>
        <end position="171"/>
    </location>
</feature>
<keyword evidence="1" id="KW-1133">Transmembrane helix</keyword>
<protein>
    <submittedName>
        <fullName evidence="2">Uncharacterized protein</fullName>
    </submittedName>
</protein>
<evidence type="ECO:0000313" key="3">
    <source>
        <dbReference type="Proteomes" id="UP001059546"/>
    </source>
</evidence>
<name>A0A9Q9CAQ5_ENCHE</name>
<feature type="transmembrane region" description="Helical" evidence="1">
    <location>
        <begin position="12"/>
        <end position="29"/>
    </location>
</feature>
<dbReference type="EMBL" id="CP075154">
    <property type="protein sequence ID" value="UTX43727.1"/>
    <property type="molecule type" value="Genomic_DNA"/>
</dbReference>
<feature type="transmembrane region" description="Helical" evidence="1">
    <location>
        <begin position="81"/>
        <end position="105"/>
    </location>
</feature>
<keyword evidence="1" id="KW-0812">Transmembrane</keyword>
<dbReference type="Proteomes" id="UP001059546">
    <property type="component" value="Chromosome VIII"/>
</dbReference>
<sequence length="270" mass="30256">MDKVDRNLLKSILNSDTIFALLAAVALILEALRKFVTRTSNIATTGMQGALALSCLMFFWNTADSITRRITSERFSMDGGFGNPAVIVSLIEIIMVLVSIKMLFFYPFSGEEVSYSYANFGLLGAIFLPYIFSECLRLLISYKKNTRRDKMVLSVIIVGCLTMMALSFMEYSKDKNYIGAGLFGIGLLMLAVRLGFMHEEEAEELFNEGEDEDSKMWDYVAICATLVLVSIILAWSHKILFTNQNASFLEVLKSLTFLGKEAPPQKKDES</sequence>
<reference evidence="2" key="1">
    <citation type="submission" date="2021-05" db="EMBL/GenBank/DDBJ databases">
        <title>Encephalitozoon hellem ATCC 50604 Complete Genome.</title>
        <authorList>
            <person name="Mascarenhas dos Santos A.C."/>
            <person name="Julian A.T."/>
            <person name="Pombert J.-F."/>
        </authorList>
    </citation>
    <scope>NUCLEOTIDE SEQUENCE</scope>
    <source>
        <strain evidence="2">ATCC 50604</strain>
    </source>
</reference>
<evidence type="ECO:0000313" key="2">
    <source>
        <dbReference type="EMBL" id="UTX43727.1"/>
    </source>
</evidence>
<gene>
    <name evidence="2" type="ORF">GPU96_08g14960</name>
</gene>